<evidence type="ECO:0000259" key="1">
    <source>
        <dbReference type="Pfam" id="PF10469"/>
    </source>
</evidence>
<sequence length="206" mass="22938">MKQRPTHFISIPLTKPALTQPRLDEIRSRLLQSQIAGIKEQDFIKASKLHFTIGLLLLTDKKLTAGTALLNSLKPAIIPLLQRRVELKLDRLGCFPKPDNARVLYCTPSEKGALGALEEVSRIVRRKFREEGLLTDTGPLNLHCTILKTSAASRRQKRPEFSFHAVQDALKDLSLGGPYPLERIEICEIGSATPDGFYKCEAAIAL</sequence>
<dbReference type="GO" id="GO:0006355">
    <property type="term" value="P:regulation of DNA-templated transcription"/>
    <property type="evidence" value="ECO:0007669"/>
    <property type="project" value="TreeGrafter"/>
</dbReference>
<dbReference type="PANTHER" id="PTHR13360">
    <property type="entry name" value="ACTIVATING SIGNAL COINTEGRATOR 1 COMPLEX SUBUNIT 1"/>
    <property type="match status" value="1"/>
</dbReference>
<comment type="caution">
    <text evidence="2">The sequence shown here is derived from an EMBL/GenBank/DDBJ whole genome shotgun (WGS) entry which is preliminary data.</text>
</comment>
<dbReference type="SUPFAM" id="SSF55144">
    <property type="entry name" value="LigT-like"/>
    <property type="match status" value="1"/>
</dbReference>
<dbReference type="InterPro" id="IPR019510">
    <property type="entry name" value="AKAP7-like_phosphoesterase"/>
</dbReference>
<organism evidence="2 3">
    <name type="scientific">Wallemia hederae</name>
    <dbReference type="NCBI Taxonomy" id="1540922"/>
    <lineage>
        <taxon>Eukaryota</taxon>
        <taxon>Fungi</taxon>
        <taxon>Dikarya</taxon>
        <taxon>Basidiomycota</taxon>
        <taxon>Wallemiomycotina</taxon>
        <taxon>Wallemiomycetes</taxon>
        <taxon>Wallemiales</taxon>
        <taxon>Wallemiaceae</taxon>
        <taxon>Wallemia</taxon>
    </lineage>
</organism>
<dbReference type="GO" id="GO:0006307">
    <property type="term" value="P:DNA alkylation repair"/>
    <property type="evidence" value="ECO:0007669"/>
    <property type="project" value="InterPro"/>
</dbReference>
<dbReference type="AlphaFoldDB" id="A0A4V4LT27"/>
<protein>
    <recommendedName>
        <fullName evidence="1">A-kinase anchor protein 7-like phosphoesterase domain-containing protein</fullName>
    </recommendedName>
</protein>
<accession>A0A4V4LT27</accession>
<dbReference type="InterPro" id="IPR009097">
    <property type="entry name" value="Cyclic_Pdiesterase"/>
</dbReference>
<dbReference type="OrthoDB" id="277832at2759"/>
<keyword evidence="3" id="KW-1185">Reference proteome</keyword>
<evidence type="ECO:0000313" key="2">
    <source>
        <dbReference type="EMBL" id="TIA88683.1"/>
    </source>
</evidence>
<dbReference type="InterPro" id="IPR009210">
    <property type="entry name" value="ASCC1"/>
</dbReference>
<dbReference type="PANTHER" id="PTHR13360:SF1">
    <property type="entry name" value="ACTIVATING SIGNAL COINTEGRATOR 1 COMPLEX SUBUNIT 1"/>
    <property type="match status" value="1"/>
</dbReference>
<evidence type="ECO:0000313" key="3">
    <source>
        <dbReference type="Proteomes" id="UP000310189"/>
    </source>
</evidence>
<dbReference type="GO" id="GO:0005634">
    <property type="term" value="C:nucleus"/>
    <property type="evidence" value="ECO:0007669"/>
    <property type="project" value="TreeGrafter"/>
</dbReference>
<dbReference type="Gene3D" id="3.90.1140.10">
    <property type="entry name" value="Cyclic phosphodiesterase"/>
    <property type="match status" value="1"/>
</dbReference>
<dbReference type="EMBL" id="SPNW01000035">
    <property type="protein sequence ID" value="TIA88683.1"/>
    <property type="molecule type" value="Genomic_DNA"/>
</dbReference>
<dbReference type="Pfam" id="PF10469">
    <property type="entry name" value="AKAP7_NLS"/>
    <property type="match status" value="1"/>
</dbReference>
<proteinExistence type="predicted"/>
<dbReference type="Proteomes" id="UP000310189">
    <property type="component" value="Unassembled WGS sequence"/>
</dbReference>
<name>A0A4V4LT27_9BASI</name>
<reference evidence="2 3" key="1">
    <citation type="submission" date="2019-03" db="EMBL/GenBank/DDBJ databases">
        <title>Sequencing 23 genomes of Wallemia ichthyophaga.</title>
        <authorList>
            <person name="Gostincar C."/>
        </authorList>
    </citation>
    <scope>NUCLEOTIDE SEQUENCE [LARGE SCALE GENOMIC DNA]</scope>
    <source>
        <strain evidence="2 3">EXF-5753</strain>
    </source>
</reference>
<gene>
    <name evidence="2" type="ORF">E3P99_02444</name>
</gene>
<feature type="domain" description="A-kinase anchor protein 7-like phosphoesterase" evidence="1">
    <location>
        <begin position="5"/>
        <end position="206"/>
    </location>
</feature>